<keyword evidence="11" id="KW-1185">Reference proteome</keyword>
<comment type="caution">
    <text evidence="10">The sequence shown here is derived from an EMBL/GenBank/DDBJ whole genome shotgun (WGS) entry which is preliminary data.</text>
</comment>
<feature type="transmembrane region" description="Helical" evidence="7">
    <location>
        <begin position="252"/>
        <end position="271"/>
    </location>
</feature>
<dbReference type="OrthoDB" id="10254455at2759"/>
<dbReference type="InterPro" id="IPR027417">
    <property type="entry name" value="P-loop_NTPase"/>
</dbReference>
<reference evidence="10 11" key="1">
    <citation type="journal article" date="2013" name="Curr. Biol.">
        <title>The Genome of the Foraminiferan Reticulomyxa filosa.</title>
        <authorList>
            <person name="Glockner G."/>
            <person name="Hulsmann N."/>
            <person name="Schleicher M."/>
            <person name="Noegel A.A."/>
            <person name="Eichinger L."/>
            <person name="Gallinger C."/>
            <person name="Pawlowski J."/>
            <person name="Sierra R."/>
            <person name="Euteneuer U."/>
            <person name="Pillet L."/>
            <person name="Moustafa A."/>
            <person name="Platzer M."/>
            <person name="Groth M."/>
            <person name="Szafranski K."/>
            <person name="Schliwa M."/>
        </authorList>
    </citation>
    <scope>NUCLEOTIDE SEQUENCE [LARGE SCALE GENOMIC DNA]</scope>
</reference>
<evidence type="ECO:0000256" key="3">
    <source>
        <dbReference type="ARBA" id="ARBA00022840"/>
    </source>
</evidence>
<dbReference type="PANTHER" id="PTHR23074">
    <property type="entry name" value="AAA DOMAIN-CONTAINING"/>
    <property type="match status" value="1"/>
</dbReference>
<evidence type="ECO:0000256" key="1">
    <source>
        <dbReference type="ARBA" id="ARBA00022701"/>
    </source>
</evidence>
<dbReference type="InterPro" id="IPR003959">
    <property type="entry name" value="ATPase_AAA_core"/>
</dbReference>
<keyword evidence="7" id="KW-0472">Membrane</keyword>
<dbReference type="GO" id="GO:0000226">
    <property type="term" value="P:microtubule cytoskeleton organization"/>
    <property type="evidence" value="ECO:0007669"/>
    <property type="project" value="UniProtKB-ARBA"/>
</dbReference>
<protein>
    <submittedName>
        <fullName evidence="10">AAA domain protein</fullName>
    </submittedName>
</protein>
<evidence type="ECO:0000256" key="2">
    <source>
        <dbReference type="ARBA" id="ARBA00022741"/>
    </source>
</evidence>
<feature type="domain" description="ATPase AAA-type core" evidence="8">
    <location>
        <begin position="2"/>
        <end position="88"/>
    </location>
</feature>
<dbReference type="Pfam" id="PF00004">
    <property type="entry name" value="AAA"/>
    <property type="match status" value="1"/>
</dbReference>
<dbReference type="AlphaFoldDB" id="X6MJI2"/>
<keyword evidence="1" id="KW-0493">Microtubule</keyword>
<comment type="similarity">
    <text evidence="5">Belongs to the AAA ATPase family.</text>
</comment>
<keyword evidence="3 5" id="KW-0067">ATP-binding</keyword>
<sequence>MRHLFRMARERAPAIIFIDEIDSLLTARGGSNEGEASRRVKTEFLVQFDGVLSSKEADASITVIGATNLPHQLDEAVLRRFPKRIMVPNPDRAARYALLRLMARKHDHALAEENFQTLADATENYSGSDLTMLCSDALMGPLREAMLRVDLTKASKAQIPKLSYRHFQQSLNNIRASVPPQKERKLFDQEQNEKVEETDETYDFQEDEPTNVDDSEPDTENQVITFLLPPKNETHCPHPRLGPPKNLECIKFVVNLFETFFFWCICVLFFLSRRELYDYFCVSPPLSFFCVHKNVFSLLSDFLLFV</sequence>
<keyword evidence="2 5" id="KW-0547">Nucleotide-binding</keyword>
<dbReference type="GO" id="GO:0016853">
    <property type="term" value="F:isomerase activity"/>
    <property type="evidence" value="ECO:0007669"/>
    <property type="project" value="UniProtKB-KW"/>
</dbReference>
<dbReference type="InterPro" id="IPR050304">
    <property type="entry name" value="MT-severing_AAA_ATPase"/>
</dbReference>
<feature type="compositionally biased region" description="Basic and acidic residues" evidence="6">
    <location>
        <begin position="184"/>
        <end position="195"/>
    </location>
</feature>
<dbReference type="PROSITE" id="PS00674">
    <property type="entry name" value="AAA"/>
    <property type="match status" value="1"/>
</dbReference>
<name>X6MJI2_RETFI</name>
<evidence type="ECO:0000256" key="4">
    <source>
        <dbReference type="ARBA" id="ARBA00023235"/>
    </source>
</evidence>
<evidence type="ECO:0000313" key="10">
    <source>
        <dbReference type="EMBL" id="ETO14173.1"/>
    </source>
</evidence>
<dbReference type="Gene3D" id="1.10.8.60">
    <property type="match status" value="1"/>
</dbReference>
<dbReference type="InterPro" id="IPR003960">
    <property type="entry name" value="ATPase_AAA_CS"/>
</dbReference>
<dbReference type="Proteomes" id="UP000023152">
    <property type="component" value="Unassembled WGS sequence"/>
</dbReference>
<proteinExistence type="inferred from homology"/>
<dbReference type="GO" id="GO:0005874">
    <property type="term" value="C:microtubule"/>
    <property type="evidence" value="ECO:0007669"/>
    <property type="project" value="UniProtKB-KW"/>
</dbReference>
<dbReference type="Gene3D" id="3.40.50.300">
    <property type="entry name" value="P-loop containing nucleotide triphosphate hydrolases"/>
    <property type="match status" value="1"/>
</dbReference>
<dbReference type="InterPro" id="IPR041569">
    <property type="entry name" value="AAA_lid_3"/>
</dbReference>
<accession>X6MJI2</accession>
<dbReference type="EMBL" id="ASPP01020176">
    <property type="protein sequence ID" value="ETO14173.1"/>
    <property type="molecule type" value="Genomic_DNA"/>
</dbReference>
<keyword evidence="7" id="KW-1133">Transmembrane helix</keyword>
<evidence type="ECO:0000313" key="11">
    <source>
        <dbReference type="Proteomes" id="UP000023152"/>
    </source>
</evidence>
<organism evidence="10 11">
    <name type="scientific">Reticulomyxa filosa</name>
    <dbReference type="NCBI Taxonomy" id="46433"/>
    <lineage>
        <taxon>Eukaryota</taxon>
        <taxon>Sar</taxon>
        <taxon>Rhizaria</taxon>
        <taxon>Retaria</taxon>
        <taxon>Foraminifera</taxon>
        <taxon>Monothalamids</taxon>
        <taxon>Reticulomyxidae</taxon>
        <taxon>Reticulomyxa</taxon>
    </lineage>
</organism>
<evidence type="ECO:0000259" key="9">
    <source>
        <dbReference type="Pfam" id="PF17862"/>
    </source>
</evidence>
<gene>
    <name evidence="10" type="ORF">RFI_23195</name>
</gene>
<keyword evidence="7" id="KW-0812">Transmembrane</keyword>
<evidence type="ECO:0000256" key="7">
    <source>
        <dbReference type="SAM" id="Phobius"/>
    </source>
</evidence>
<feature type="domain" description="AAA ATPase AAA+ lid" evidence="9">
    <location>
        <begin position="113"/>
        <end position="150"/>
    </location>
</feature>
<evidence type="ECO:0000256" key="6">
    <source>
        <dbReference type="SAM" id="MobiDB-lite"/>
    </source>
</evidence>
<dbReference type="GO" id="GO:0005524">
    <property type="term" value="F:ATP binding"/>
    <property type="evidence" value="ECO:0007669"/>
    <property type="project" value="UniProtKB-KW"/>
</dbReference>
<dbReference type="PANTHER" id="PTHR23074:SF86">
    <property type="entry name" value="SPASTIN"/>
    <property type="match status" value="1"/>
</dbReference>
<feature type="compositionally biased region" description="Acidic residues" evidence="6">
    <location>
        <begin position="196"/>
        <end position="217"/>
    </location>
</feature>
<dbReference type="GO" id="GO:0016887">
    <property type="term" value="F:ATP hydrolysis activity"/>
    <property type="evidence" value="ECO:0007669"/>
    <property type="project" value="InterPro"/>
</dbReference>
<feature type="region of interest" description="Disordered" evidence="6">
    <location>
        <begin position="184"/>
        <end position="217"/>
    </location>
</feature>
<evidence type="ECO:0000256" key="5">
    <source>
        <dbReference type="RuleBase" id="RU003651"/>
    </source>
</evidence>
<evidence type="ECO:0000259" key="8">
    <source>
        <dbReference type="Pfam" id="PF00004"/>
    </source>
</evidence>
<keyword evidence="4" id="KW-0413">Isomerase</keyword>
<dbReference type="SUPFAM" id="SSF52540">
    <property type="entry name" value="P-loop containing nucleoside triphosphate hydrolases"/>
    <property type="match status" value="1"/>
</dbReference>
<dbReference type="Pfam" id="PF17862">
    <property type="entry name" value="AAA_lid_3"/>
    <property type="match status" value="1"/>
</dbReference>
<dbReference type="FunFam" id="1.10.8.60:FF:000022">
    <property type="entry name" value="Fidgetin like 1"/>
    <property type="match status" value="1"/>
</dbReference>